<name>A0ABW5SXB8_9BACI</name>
<feature type="region of interest" description="Disordered" evidence="4">
    <location>
        <begin position="87"/>
        <end position="139"/>
    </location>
</feature>
<dbReference type="SUPFAM" id="SSF50249">
    <property type="entry name" value="Nucleic acid-binding proteins"/>
    <property type="match status" value="1"/>
</dbReference>
<keyword evidence="6" id="KW-1185">Reference proteome</keyword>
<dbReference type="PANTHER" id="PTHR10302:SF27">
    <property type="entry name" value="SINGLE-STRANDED DNA-BINDING PROTEIN"/>
    <property type="match status" value="1"/>
</dbReference>
<evidence type="ECO:0000256" key="1">
    <source>
        <dbReference type="ARBA" id="ARBA00023125"/>
    </source>
</evidence>
<sequence length="139" mass="15464">MNNVSMTGRAVRDIELRYTGQGKPVANGTMAVQRNFKNQNGEYEADFVDIQIWGKTAEVAANYISKGQKFAVTGRIQTRMYENKYGRNVKSTEVNVNDLDLPERNNSSDNQNSTQQSQGGSDDPFAGEQTDISDSDLPF</sequence>
<dbReference type="InterPro" id="IPR012340">
    <property type="entry name" value="NA-bd_OB-fold"/>
</dbReference>
<keyword evidence="1 2" id="KW-0238">DNA-binding</keyword>
<dbReference type="GO" id="GO:0003677">
    <property type="term" value="F:DNA binding"/>
    <property type="evidence" value="ECO:0007669"/>
    <property type="project" value="UniProtKB-KW"/>
</dbReference>
<proteinExistence type="inferred from homology"/>
<dbReference type="CDD" id="cd04496">
    <property type="entry name" value="SSB_OBF"/>
    <property type="match status" value="1"/>
</dbReference>
<dbReference type="PROSITE" id="PS50935">
    <property type="entry name" value="SSB"/>
    <property type="match status" value="1"/>
</dbReference>
<evidence type="ECO:0000256" key="2">
    <source>
        <dbReference type="HAMAP-Rule" id="MF_00984"/>
    </source>
</evidence>
<reference evidence="6" key="1">
    <citation type="journal article" date="2019" name="Int. J. Syst. Evol. Microbiol.">
        <title>The Global Catalogue of Microorganisms (GCM) 10K type strain sequencing project: providing services to taxonomists for standard genome sequencing and annotation.</title>
        <authorList>
            <consortium name="The Broad Institute Genomics Platform"/>
            <consortium name="The Broad Institute Genome Sequencing Center for Infectious Disease"/>
            <person name="Wu L."/>
            <person name="Ma J."/>
        </authorList>
    </citation>
    <scope>NUCLEOTIDE SEQUENCE [LARGE SCALE GENOMIC DNA]</scope>
    <source>
        <strain evidence="6">KCTC 33792</strain>
    </source>
</reference>
<dbReference type="Proteomes" id="UP001597520">
    <property type="component" value="Unassembled WGS sequence"/>
</dbReference>
<gene>
    <name evidence="5" type="ORF">ACFSUB_01900</name>
</gene>
<evidence type="ECO:0000256" key="4">
    <source>
        <dbReference type="SAM" id="MobiDB-lite"/>
    </source>
</evidence>
<dbReference type="HAMAP" id="MF_00984">
    <property type="entry name" value="SSB"/>
    <property type="match status" value="1"/>
</dbReference>
<evidence type="ECO:0000256" key="3">
    <source>
        <dbReference type="PIRNR" id="PIRNR002070"/>
    </source>
</evidence>
<dbReference type="Gene3D" id="2.40.50.140">
    <property type="entry name" value="Nucleic acid-binding proteins"/>
    <property type="match status" value="1"/>
</dbReference>
<dbReference type="EMBL" id="JBHUML010000002">
    <property type="protein sequence ID" value="MFD2704206.1"/>
    <property type="molecule type" value="Genomic_DNA"/>
</dbReference>
<evidence type="ECO:0000313" key="6">
    <source>
        <dbReference type="Proteomes" id="UP001597520"/>
    </source>
</evidence>
<accession>A0ABW5SXB8</accession>
<dbReference type="NCBIfam" id="TIGR00621">
    <property type="entry name" value="ssb"/>
    <property type="match status" value="1"/>
</dbReference>
<dbReference type="Pfam" id="PF00436">
    <property type="entry name" value="SSB"/>
    <property type="match status" value="1"/>
</dbReference>
<dbReference type="RefSeq" id="WP_380711495.1">
    <property type="nucleotide sequence ID" value="NZ_JBHUML010000002.1"/>
</dbReference>
<evidence type="ECO:0000313" key="5">
    <source>
        <dbReference type="EMBL" id="MFD2704206.1"/>
    </source>
</evidence>
<organism evidence="5 6">
    <name type="scientific">Salibacterium lacus</name>
    <dbReference type="NCBI Taxonomy" id="1898109"/>
    <lineage>
        <taxon>Bacteria</taxon>
        <taxon>Bacillati</taxon>
        <taxon>Bacillota</taxon>
        <taxon>Bacilli</taxon>
        <taxon>Bacillales</taxon>
        <taxon>Bacillaceae</taxon>
    </lineage>
</organism>
<protein>
    <recommendedName>
        <fullName evidence="2 3">Single-stranded DNA-binding protein</fullName>
        <shortName evidence="2">SSB</shortName>
    </recommendedName>
</protein>
<dbReference type="InterPro" id="IPR000424">
    <property type="entry name" value="Primosome_PriB/ssb"/>
</dbReference>
<dbReference type="PANTHER" id="PTHR10302">
    <property type="entry name" value="SINGLE-STRANDED DNA-BINDING PROTEIN"/>
    <property type="match status" value="1"/>
</dbReference>
<dbReference type="InterPro" id="IPR011344">
    <property type="entry name" value="ssDNA-bd"/>
</dbReference>
<comment type="subunit">
    <text evidence="2">Homotetramer.</text>
</comment>
<feature type="compositionally biased region" description="Low complexity" evidence="4">
    <location>
        <begin position="105"/>
        <end position="123"/>
    </location>
</feature>
<comment type="caution">
    <text evidence="2">Lacks conserved residue(s) required for the propagation of feature annotation.</text>
</comment>
<dbReference type="PIRSF" id="PIRSF002070">
    <property type="entry name" value="SSB"/>
    <property type="match status" value="1"/>
</dbReference>
<comment type="caution">
    <text evidence="5">The sequence shown here is derived from an EMBL/GenBank/DDBJ whole genome shotgun (WGS) entry which is preliminary data.</text>
</comment>